<reference evidence="7 8" key="1">
    <citation type="submission" date="2019-03" db="EMBL/GenBank/DDBJ databases">
        <title>Genomic Encyclopedia of Archaeal and Bacterial Type Strains, Phase II (KMG-II): from individual species to whole genera.</title>
        <authorList>
            <person name="Goeker M."/>
        </authorList>
    </citation>
    <scope>NUCLEOTIDE SEQUENCE [LARGE SCALE GENOMIC DNA]</scope>
    <source>
        <strain evidence="7 8">DSM 19034</strain>
    </source>
</reference>
<feature type="domain" description="RNA polymerase sigma factor 70 region 4 type 2" evidence="6">
    <location>
        <begin position="121"/>
        <end position="173"/>
    </location>
</feature>
<dbReference type="Pfam" id="PF04542">
    <property type="entry name" value="Sigma70_r2"/>
    <property type="match status" value="1"/>
</dbReference>
<comment type="similarity">
    <text evidence="1">Belongs to the sigma-70 factor family. ECF subfamily.</text>
</comment>
<dbReference type="OrthoDB" id="1342792at2"/>
<gene>
    <name evidence="7" type="ORF">CLV32_3328</name>
</gene>
<dbReference type="InterPro" id="IPR036388">
    <property type="entry name" value="WH-like_DNA-bd_sf"/>
</dbReference>
<dbReference type="SUPFAM" id="SSF88946">
    <property type="entry name" value="Sigma2 domain of RNA polymerase sigma factors"/>
    <property type="match status" value="1"/>
</dbReference>
<dbReference type="InterPro" id="IPR013249">
    <property type="entry name" value="RNA_pol_sigma70_r4_t2"/>
</dbReference>
<dbReference type="GO" id="GO:0006352">
    <property type="term" value="P:DNA-templated transcription initiation"/>
    <property type="evidence" value="ECO:0007669"/>
    <property type="project" value="InterPro"/>
</dbReference>
<dbReference type="InterPro" id="IPR013325">
    <property type="entry name" value="RNA_pol_sigma_r2"/>
</dbReference>
<dbReference type="GO" id="GO:0003677">
    <property type="term" value="F:DNA binding"/>
    <property type="evidence" value="ECO:0007669"/>
    <property type="project" value="InterPro"/>
</dbReference>
<dbReference type="PANTHER" id="PTHR43133">
    <property type="entry name" value="RNA POLYMERASE ECF-TYPE SIGMA FACTO"/>
    <property type="match status" value="1"/>
</dbReference>
<dbReference type="PANTHER" id="PTHR43133:SF46">
    <property type="entry name" value="RNA POLYMERASE SIGMA-70 FACTOR ECF SUBFAMILY"/>
    <property type="match status" value="1"/>
</dbReference>
<dbReference type="NCBIfam" id="TIGR02937">
    <property type="entry name" value="sigma70-ECF"/>
    <property type="match status" value="1"/>
</dbReference>
<comment type="caution">
    <text evidence="7">The sequence shown here is derived from an EMBL/GenBank/DDBJ whole genome shotgun (WGS) entry which is preliminary data.</text>
</comment>
<keyword evidence="4" id="KW-0804">Transcription</keyword>
<dbReference type="CDD" id="cd06171">
    <property type="entry name" value="Sigma70_r4"/>
    <property type="match status" value="1"/>
</dbReference>
<dbReference type="GO" id="GO:0016987">
    <property type="term" value="F:sigma factor activity"/>
    <property type="evidence" value="ECO:0007669"/>
    <property type="project" value="UniProtKB-KW"/>
</dbReference>
<dbReference type="RefSeq" id="WP_133557404.1">
    <property type="nucleotide sequence ID" value="NZ_SNWM01000004.1"/>
</dbReference>
<dbReference type="Proteomes" id="UP000295499">
    <property type="component" value="Unassembled WGS sequence"/>
</dbReference>
<dbReference type="InterPro" id="IPR007627">
    <property type="entry name" value="RNA_pol_sigma70_r2"/>
</dbReference>
<evidence type="ECO:0000313" key="7">
    <source>
        <dbReference type="EMBL" id="TDO20695.1"/>
    </source>
</evidence>
<organism evidence="7 8">
    <name type="scientific">Pedobacter duraquae</name>
    <dbReference type="NCBI Taxonomy" id="425511"/>
    <lineage>
        <taxon>Bacteria</taxon>
        <taxon>Pseudomonadati</taxon>
        <taxon>Bacteroidota</taxon>
        <taxon>Sphingobacteriia</taxon>
        <taxon>Sphingobacteriales</taxon>
        <taxon>Sphingobacteriaceae</taxon>
        <taxon>Pedobacter</taxon>
    </lineage>
</organism>
<evidence type="ECO:0000259" key="5">
    <source>
        <dbReference type="Pfam" id="PF04542"/>
    </source>
</evidence>
<dbReference type="Pfam" id="PF08281">
    <property type="entry name" value="Sigma70_r4_2"/>
    <property type="match status" value="1"/>
</dbReference>
<evidence type="ECO:0000256" key="1">
    <source>
        <dbReference type="ARBA" id="ARBA00010641"/>
    </source>
</evidence>
<dbReference type="InterPro" id="IPR014284">
    <property type="entry name" value="RNA_pol_sigma-70_dom"/>
</dbReference>
<keyword evidence="2" id="KW-0805">Transcription regulation</keyword>
<evidence type="ECO:0000313" key="8">
    <source>
        <dbReference type="Proteomes" id="UP000295499"/>
    </source>
</evidence>
<accession>A0A4R6IHM8</accession>
<evidence type="ECO:0000259" key="6">
    <source>
        <dbReference type="Pfam" id="PF08281"/>
    </source>
</evidence>
<dbReference type="SUPFAM" id="SSF88659">
    <property type="entry name" value="Sigma3 and sigma4 domains of RNA polymerase sigma factors"/>
    <property type="match status" value="1"/>
</dbReference>
<protein>
    <submittedName>
        <fullName evidence="7">RNA polymerase sigma-70 factor (ECF subfamily)</fullName>
    </submittedName>
</protein>
<feature type="domain" description="RNA polymerase sigma-70 region 2" evidence="5">
    <location>
        <begin position="27"/>
        <end position="92"/>
    </location>
</feature>
<dbReference type="EMBL" id="SNWM01000004">
    <property type="protein sequence ID" value="TDO20695.1"/>
    <property type="molecule type" value="Genomic_DNA"/>
</dbReference>
<dbReference type="InterPro" id="IPR013324">
    <property type="entry name" value="RNA_pol_sigma_r3/r4-like"/>
</dbReference>
<dbReference type="AlphaFoldDB" id="A0A4R6IHM8"/>
<keyword evidence="3" id="KW-0731">Sigma factor</keyword>
<proteinExistence type="inferred from homology"/>
<name>A0A4R6IHM8_9SPHI</name>
<dbReference type="NCBIfam" id="TIGR02985">
    <property type="entry name" value="Sig70_bacteroi1"/>
    <property type="match status" value="1"/>
</dbReference>
<evidence type="ECO:0000256" key="3">
    <source>
        <dbReference type="ARBA" id="ARBA00023082"/>
    </source>
</evidence>
<dbReference type="InterPro" id="IPR039425">
    <property type="entry name" value="RNA_pol_sigma-70-like"/>
</dbReference>
<evidence type="ECO:0000256" key="4">
    <source>
        <dbReference type="ARBA" id="ARBA00023163"/>
    </source>
</evidence>
<keyword evidence="8" id="KW-1185">Reference proteome</keyword>
<dbReference type="Gene3D" id="1.10.10.10">
    <property type="entry name" value="Winged helix-like DNA-binding domain superfamily/Winged helix DNA-binding domain"/>
    <property type="match status" value="1"/>
</dbReference>
<sequence length="193" mass="22480">MTDINNLSDDELLVLIKKDDGAAFTTIYNRYAGSLAAFAGAKLYHLEDARDLLHDLFIKLWEDRYNLNIDTNLKNYLFSAVRYKVIDKIRKNVIRQDYSPVTHNSEDYGAQHQLEAKELQLAIEQSLNQLAPRTKEIFLLSRHQHQSISEIAQMLGLSEQTVKNQISAALKHLRQQLNTALLSSIFIYWWFYY</sequence>
<evidence type="ECO:0000256" key="2">
    <source>
        <dbReference type="ARBA" id="ARBA00023015"/>
    </source>
</evidence>
<dbReference type="Gene3D" id="1.10.1740.10">
    <property type="match status" value="1"/>
</dbReference>
<dbReference type="InterPro" id="IPR014327">
    <property type="entry name" value="RNA_pol_sigma70_bacteroid"/>
</dbReference>